<feature type="transmembrane region" description="Helical" evidence="1">
    <location>
        <begin position="104"/>
        <end position="123"/>
    </location>
</feature>
<feature type="transmembrane region" description="Helical" evidence="1">
    <location>
        <begin position="207"/>
        <end position="224"/>
    </location>
</feature>
<accession>A0A1F5YW17</accession>
<feature type="transmembrane region" description="Helical" evidence="1">
    <location>
        <begin position="294"/>
        <end position="313"/>
    </location>
</feature>
<evidence type="ECO:0000313" key="2">
    <source>
        <dbReference type="EMBL" id="OGG04315.1"/>
    </source>
</evidence>
<gene>
    <name evidence="2" type="ORF">A2Z33_04165</name>
</gene>
<name>A0A1F5YW17_9BACT</name>
<feature type="transmembrane region" description="Helical" evidence="1">
    <location>
        <begin position="386"/>
        <end position="406"/>
    </location>
</feature>
<evidence type="ECO:0000313" key="3">
    <source>
        <dbReference type="Proteomes" id="UP000178448"/>
    </source>
</evidence>
<dbReference type="Proteomes" id="UP000178448">
    <property type="component" value="Unassembled WGS sequence"/>
</dbReference>
<feature type="transmembrane region" description="Helical" evidence="1">
    <location>
        <begin position="325"/>
        <end position="342"/>
    </location>
</feature>
<keyword evidence="1" id="KW-0812">Transmembrane</keyword>
<feature type="transmembrane region" description="Helical" evidence="1">
    <location>
        <begin position="354"/>
        <end position="374"/>
    </location>
</feature>
<organism evidence="2 3">
    <name type="scientific">Candidatus Gottesmanbacteria bacterium RBG_16_52_11</name>
    <dbReference type="NCBI Taxonomy" id="1798374"/>
    <lineage>
        <taxon>Bacteria</taxon>
        <taxon>Candidatus Gottesmaniibacteriota</taxon>
    </lineage>
</organism>
<proteinExistence type="predicted"/>
<keyword evidence="1" id="KW-1133">Transmembrane helix</keyword>
<protein>
    <recommendedName>
        <fullName evidence="4">Glycosyltransferase RgtA/B/C/D-like domain-containing protein</fullName>
    </recommendedName>
</protein>
<evidence type="ECO:0008006" key="4">
    <source>
        <dbReference type="Google" id="ProtNLM"/>
    </source>
</evidence>
<reference evidence="2 3" key="1">
    <citation type="journal article" date="2016" name="Nat. Commun.">
        <title>Thousands of microbial genomes shed light on interconnected biogeochemical processes in an aquifer system.</title>
        <authorList>
            <person name="Anantharaman K."/>
            <person name="Brown C.T."/>
            <person name="Hug L.A."/>
            <person name="Sharon I."/>
            <person name="Castelle C.J."/>
            <person name="Probst A.J."/>
            <person name="Thomas B.C."/>
            <person name="Singh A."/>
            <person name="Wilkins M.J."/>
            <person name="Karaoz U."/>
            <person name="Brodie E.L."/>
            <person name="Williams K.H."/>
            <person name="Hubbard S.S."/>
            <person name="Banfield J.F."/>
        </authorList>
    </citation>
    <scope>NUCLEOTIDE SEQUENCE [LARGE SCALE GENOMIC DNA]</scope>
</reference>
<evidence type="ECO:0000256" key="1">
    <source>
        <dbReference type="SAM" id="Phobius"/>
    </source>
</evidence>
<dbReference type="AlphaFoldDB" id="A0A1F5YW17"/>
<dbReference type="STRING" id="1798374.A2Z33_04165"/>
<keyword evidence="1" id="KW-0472">Membrane</keyword>
<sequence>MKCTKISPVIWTVIGVSLIGALTNSVRFFLATADQPPDSVYLGTVHYWEDYFLYLNHFFQGAHGAWLTVNRYTPVPTPDSIIYWSNVMLGKVTGLLGMPPILGYNVSVIVLTSLTLALSYLVLRRVFGLTPVMSLIGFLTGNTATSMINRVQSREGGMIFWPFQIWRTPHFAFDRLGGAPHQLMQTSLSYLFFIIYFSPANPDRKSGVRKLILLGLTGVALTTLNPVQAGFYLGLLWVTAAVTAVFRKNRPDTGKLLAVSAAVTGTFLYTSDILNSLPHIQSRIWEASQHSFTIPGFLILSIGPILLLSIPGIIRRWKNFTPPEVFGLLVIAAGYGLFLSRIPQKIGVSNLRFLLPASYVIWGAFAAWGVDAIVRKLKSAGVPKRSYLTGFVLIVYFALTMPTIIWEISQKLPTAGDRTDPMIYLPRQVSDGFDYLARRTDFNSIVLANPSRHMDTLVPALSGHTAYSGHMLATVDNAGNQKQATRFFTGQTPEGAGWLRSQQITYVLYTVYDGNRAEFERSYPFLKKIFENTGTAVYEL</sequence>
<comment type="caution">
    <text evidence="2">The sequence shown here is derived from an EMBL/GenBank/DDBJ whole genome shotgun (WGS) entry which is preliminary data.</text>
</comment>
<feature type="transmembrane region" description="Helical" evidence="1">
    <location>
        <begin position="9"/>
        <end position="31"/>
    </location>
</feature>
<dbReference type="EMBL" id="MFJD01000004">
    <property type="protein sequence ID" value="OGG04315.1"/>
    <property type="molecule type" value="Genomic_DNA"/>
</dbReference>